<dbReference type="RefSeq" id="WP_212216542.1">
    <property type="nucleotide sequence ID" value="NZ_JAGUCO010000009.1"/>
</dbReference>
<feature type="transmembrane region" description="Helical" evidence="1">
    <location>
        <begin position="60"/>
        <end position="80"/>
    </location>
</feature>
<feature type="transmembrane region" description="Helical" evidence="1">
    <location>
        <begin position="35"/>
        <end position="54"/>
    </location>
</feature>
<comment type="caution">
    <text evidence="2">The sequence shown here is derived from an EMBL/GenBank/DDBJ whole genome shotgun (WGS) entry which is preliminary data.</text>
</comment>
<evidence type="ECO:0000313" key="3">
    <source>
        <dbReference type="Proteomes" id="UP000708576"/>
    </source>
</evidence>
<accession>A0ABS5JWK6</accession>
<feature type="transmembrane region" description="Helical" evidence="1">
    <location>
        <begin position="146"/>
        <end position="167"/>
    </location>
</feature>
<keyword evidence="3" id="KW-1185">Reference proteome</keyword>
<dbReference type="Proteomes" id="UP000708576">
    <property type="component" value="Unassembled WGS sequence"/>
</dbReference>
<keyword evidence="1" id="KW-0472">Membrane</keyword>
<protein>
    <submittedName>
        <fullName evidence="2">Uncharacterized protein</fullName>
    </submittedName>
</protein>
<dbReference type="EMBL" id="JAGUCO010000009">
    <property type="protein sequence ID" value="MBS2099302.1"/>
    <property type="molecule type" value="Genomic_DNA"/>
</dbReference>
<gene>
    <name evidence="2" type="ORF">KEM10_13495</name>
</gene>
<sequence>MNNELNKQQTNLPDLISLLRYEDERNKKSTNRFKIFYFVFGAVYAFVFILHFLFDEDNAWTDSLSGIFYVLAWITFALLFRKANKEYSQIDYSLPTILMLRKAAQRYKLFQPKLRIAIGAVILINIASSLNKVVIPMTQSAISDIIQFQIIFAIAISVGFIIGVLVWRKRQKPIRDNILALIDELENY</sequence>
<proteinExistence type="predicted"/>
<name>A0ABS5JWK6_9BACT</name>
<reference evidence="2 3" key="1">
    <citation type="journal article" date="2015" name="Int. J. Syst. Evol. Microbiol.">
        <title>Carboxylicivirga linearis sp. nov., isolated from a sea cucumber culture pond.</title>
        <authorList>
            <person name="Wang F.Q."/>
            <person name="Zhou Y.X."/>
            <person name="Lin X.Z."/>
            <person name="Chen G.J."/>
            <person name="Du Z.J."/>
        </authorList>
    </citation>
    <scope>NUCLEOTIDE SEQUENCE [LARGE SCALE GENOMIC DNA]</scope>
    <source>
        <strain evidence="2 3">FB218</strain>
    </source>
</reference>
<evidence type="ECO:0000313" key="2">
    <source>
        <dbReference type="EMBL" id="MBS2099302.1"/>
    </source>
</evidence>
<keyword evidence="1" id="KW-0812">Transmembrane</keyword>
<evidence type="ECO:0000256" key="1">
    <source>
        <dbReference type="SAM" id="Phobius"/>
    </source>
</evidence>
<organism evidence="2 3">
    <name type="scientific">Carboxylicivirga linearis</name>
    <dbReference type="NCBI Taxonomy" id="1628157"/>
    <lineage>
        <taxon>Bacteria</taxon>
        <taxon>Pseudomonadati</taxon>
        <taxon>Bacteroidota</taxon>
        <taxon>Bacteroidia</taxon>
        <taxon>Marinilabiliales</taxon>
        <taxon>Marinilabiliaceae</taxon>
        <taxon>Carboxylicivirga</taxon>
    </lineage>
</organism>
<keyword evidence="1" id="KW-1133">Transmembrane helix</keyword>
<feature type="transmembrane region" description="Helical" evidence="1">
    <location>
        <begin position="114"/>
        <end position="134"/>
    </location>
</feature>